<accession>F9DY79</accession>
<reference evidence="1 2" key="1">
    <citation type="submission" date="2011-04" db="EMBL/GenBank/DDBJ databases">
        <authorList>
            <person name="Muzny D."/>
            <person name="Qin X."/>
            <person name="Deng J."/>
            <person name="Jiang H."/>
            <person name="Liu Y."/>
            <person name="Qu J."/>
            <person name="Song X.-Z."/>
            <person name="Zhang L."/>
            <person name="Thornton R."/>
            <person name="Coyle M."/>
            <person name="Francisco L."/>
            <person name="Jackson L."/>
            <person name="Javaid M."/>
            <person name="Korchina V."/>
            <person name="Kovar C."/>
            <person name="Mata R."/>
            <person name="Mathew T."/>
            <person name="Ngo R."/>
            <person name="Nguyen L."/>
            <person name="Nguyen N."/>
            <person name="Okwuonu G."/>
            <person name="Ongeri F."/>
            <person name="Pham C."/>
            <person name="Simmons D."/>
            <person name="Wilczek-Boney K."/>
            <person name="Hale W."/>
            <person name="Jakkamsetti A."/>
            <person name="Pham P."/>
            <person name="Ruth R."/>
            <person name="San Lucas F."/>
            <person name="Warren J."/>
            <person name="Zhang J."/>
            <person name="Zhao Z."/>
            <person name="Zhou C."/>
            <person name="Zhu D."/>
            <person name="Lee S."/>
            <person name="Bess C."/>
            <person name="Blankenburg K."/>
            <person name="Forbes L."/>
            <person name="Fu Q."/>
            <person name="Gubbala S."/>
            <person name="Hirani K."/>
            <person name="Jayaseelan J.C."/>
            <person name="Lara F."/>
            <person name="Munidasa M."/>
            <person name="Palculict T."/>
            <person name="Patil S."/>
            <person name="Pu L.-L."/>
            <person name="Saada N."/>
            <person name="Tang L."/>
            <person name="Weissenberger G."/>
            <person name="Zhu Y."/>
            <person name="Hemphill L."/>
            <person name="Shang Y."/>
            <person name="Youmans B."/>
            <person name="Ayvaz T."/>
            <person name="Ross M."/>
            <person name="Santibanez J."/>
            <person name="Aqrawi P."/>
            <person name="Gross S."/>
            <person name="Joshi V."/>
            <person name="Fowler G."/>
            <person name="Nazareth L."/>
            <person name="Reid J."/>
            <person name="Worley K."/>
            <person name="Petrosino J."/>
            <person name="Highlander S."/>
            <person name="Gibbs R."/>
        </authorList>
    </citation>
    <scope>NUCLEOTIDE SEQUENCE [LARGE SCALE GENOMIC DNA]</scope>
    <source>
        <strain evidence="1 2">2681</strain>
    </source>
</reference>
<dbReference type="EMBL" id="AFPZ01000125">
    <property type="protein sequence ID" value="EGQ19129.1"/>
    <property type="molecule type" value="Genomic_DNA"/>
</dbReference>
<dbReference type="HOGENOM" id="CLU_2955090_0_0_9"/>
<evidence type="ECO:0000313" key="1">
    <source>
        <dbReference type="EMBL" id="EGQ19129.1"/>
    </source>
</evidence>
<organism evidence="1 2">
    <name type="scientific">Sporosarcina newyorkensis 2681</name>
    <dbReference type="NCBI Taxonomy" id="1027292"/>
    <lineage>
        <taxon>Bacteria</taxon>
        <taxon>Bacillati</taxon>
        <taxon>Bacillota</taxon>
        <taxon>Bacilli</taxon>
        <taxon>Bacillales</taxon>
        <taxon>Caryophanaceae</taxon>
        <taxon>Sporosarcina</taxon>
    </lineage>
</organism>
<comment type="caution">
    <text evidence="1">The sequence shown here is derived from an EMBL/GenBank/DDBJ whole genome shotgun (WGS) entry which is preliminary data.</text>
</comment>
<dbReference type="Proteomes" id="UP000005316">
    <property type="component" value="Unassembled WGS sequence"/>
</dbReference>
<proteinExistence type="predicted"/>
<sequence length="57" mass="7117">MIRIGEIKEKHPREMVNIELIEKYSHYARMPIRMPDEQDYTALLRREMLRRMENKKE</sequence>
<dbReference type="AlphaFoldDB" id="F9DY79"/>
<evidence type="ECO:0000313" key="2">
    <source>
        <dbReference type="Proteomes" id="UP000005316"/>
    </source>
</evidence>
<name>F9DY79_9BACL</name>
<protein>
    <submittedName>
        <fullName evidence="1">Uncharacterized protein</fullName>
    </submittedName>
</protein>
<gene>
    <name evidence="1" type="ORF">HMPREF9372_3760</name>
</gene>